<evidence type="ECO:0000256" key="3">
    <source>
        <dbReference type="ARBA" id="ARBA00023012"/>
    </source>
</evidence>
<dbReference type="EMBL" id="FQXM01000017">
    <property type="protein sequence ID" value="SHH86879.1"/>
    <property type="molecule type" value="Genomic_DNA"/>
</dbReference>
<sequence length="223" mass="25002">MARILIVDDSTVMRKNLHSIFIKNGHEVVGEANNGVQAIALYKELNPDLITMDITMPKMNGVEAVKHIVDSDENAKIIMVSALNQKQMVFEALKNGAKHYITKPIEAMKLIGVVSEVLNENMSKKEEIRDSKIENINNVVVKPGFSIENIEGSFIIKFKEYFNDEDINKLEVAIKGMMFITPLNVVFDFENNKFLSDKVMIDINKLGKSIKNAGGSLKISSEK</sequence>
<dbReference type="InterPro" id="IPR050595">
    <property type="entry name" value="Bact_response_regulator"/>
</dbReference>
<dbReference type="Gene3D" id="3.40.50.2300">
    <property type="match status" value="1"/>
</dbReference>
<dbReference type="InterPro" id="IPR001789">
    <property type="entry name" value="Sig_transdc_resp-reg_receiver"/>
</dbReference>
<dbReference type="InterPro" id="IPR011006">
    <property type="entry name" value="CheY-like_superfamily"/>
</dbReference>
<dbReference type="STRING" id="1121316.SAMN02745207_02911"/>
<evidence type="ECO:0000256" key="2">
    <source>
        <dbReference type="ARBA" id="ARBA00022553"/>
    </source>
</evidence>
<dbReference type="GO" id="GO:0000160">
    <property type="term" value="P:phosphorelay signal transduction system"/>
    <property type="evidence" value="ECO:0007669"/>
    <property type="project" value="UniProtKB-KW"/>
</dbReference>
<evidence type="ECO:0000256" key="1">
    <source>
        <dbReference type="ARBA" id="ARBA00018672"/>
    </source>
</evidence>
<comment type="function">
    <text evidence="4">May play the central regulatory role in sporulation. It may be an element of the effector pathway responsible for the activation of sporulation genes in response to nutritional stress. Spo0A may act in concert with spo0H (a sigma factor) to control the expression of some genes that are critical to the sporulation process.</text>
</comment>
<evidence type="ECO:0000313" key="7">
    <source>
        <dbReference type="EMBL" id="SHH86879.1"/>
    </source>
</evidence>
<keyword evidence="8" id="KW-1185">Reference proteome</keyword>
<evidence type="ECO:0000256" key="4">
    <source>
        <dbReference type="ARBA" id="ARBA00024867"/>
    </source>
</evidence>
<name>A0A1M5WH49_9CLOT</name>
<dbReference type="AlphaFoldDB" id="A0A1M5WH49"/>
<dbReference type="PANTHER" id="PTHR44591">
    <property type="entry name" value="STRESS RESPONSE REGULATOR PROTEIN 1"/>
    <property type="match status" value="1"/>
</dbReference>
<dbReference type="SMART" id="SM00448">
    <property type="entry name" value="REC"/>
    <property type="match status" value="1"/>
</dbReference>
<proteinExistence type="predicted"/>
<protein>
    <recommendedName>
        <fullName evidence="1">Stage 0 sporulation protein A homolog</fullName>
    </recommendedName>
</protein>
<organism evidence="7 8">
    <name type="scientific">Clostridium grantii DSM 8605</name>
    <dbReference type="NCBI Taxonomy" id="1121316"/>
    <lineage>
        <taxon>Bacteria</taxon>
        <taxon>Bacillati</taxon>
        <taxon>Bacillota</taxon>
        <taxon>Clostridia</taxon>
        <taxon>Eubacteriales</taxon>
        <taxon>Clostridiaceae</taxon>
        <taxon>Clostridium</taxon>
    </lineage>
</organism>
<accession>A0A1M5WH49</accession>
<dbReference type="OrthoDB" id="1677999at2"/>
<evidence type="ECO:0000256" key="5">
    <source>
        <dbReference type="PROSITE-ProRule" id="PRU00169"/>
    </source>
</evidence>
<evidence type="ECO:0000313" key="8">
    <source>
        <dbReference type="Proteomes" id="UP000184447"/>
    </source>
</evidence>
<gene>
    <name evidence="7" type="ORF">SAMN02745207_02911</name>
</gene>
<reference evidence="7 8" key="1">
    <citation type="submission" date="2016-11" db="EMBL/GenBank/DDBJ databases">
        <authorList>
            <person name="Jaros S."/>
            <person name="Januszkiewicz K."/>
            <person name="Wedrychowicz H."/>
        </authorList>
    </citation>
    <scope>NUCLEOTIDE SEQUENCE [LARGE SCALE GENOMIC DNA]</scope>
    <source>
        <strain evidence="7 8">DSM 8605</strain>
    </source>
</reference>
<evidence type="ECO:0000259" key="6">
    <source>
        <dbReference type="PROSITE" id="PS50110"/>
    </source>
</evidence>
<feature type="domain" description="Response regulatory" evidence="6">
    <location>
        <begin position="3"/>
        <end position="118"/>
    </location>
</feature>
<feature type="modified residue" description="4-aspartylphosphate" evidence="5">
    <location>
        <position position="53"/>
    </location>
</feature>
<keyword evidence="3" id="KW-0902">Two-component regulatory system</keyword>
<dbReference type="PROSITE" id="PS50110">
    <property type="entry name" value="RESPONSE_REGULATORY"/>
    <property type="match status" value="1"/>
</dbReference>
<dbReference type="PANTHER" id="PTHR44591:SF14">
    <property type="entry name" value="PROTEIN PILG"/>
    <property type="match status" value="1"/>
</dbReference>
<dbReference type="Proteomes" id="UP000184447">
    <property type="component" value="Unassembled WGS sequence"/>
</dbReference>
<dbReference type="SUPFAM" id="SSF52172">
    <property type="entry name" value="CheY-like"/>
    <property type="match status" value="1"/>
</dbReference>
<dbReference type="Pfam" id="PF00072">
    <property type="entry name" value="Response_reg"/>
    <property type="match status" value="1"/>
</dbReference>
<keyword evidence="2 5" id="KW-0597">Phosphoprotein</keyword>